<gene>
    <name evidence="2" type="ORF">NEF87_004747</name>
</gene>
<evidence type="ECO:0000313" key="2">
    <source>
        <dbReference type="EMBL" id="UYP48462.1"/>
    </source>
</evidence>
<dbReference type="InterPro" id="IPR036188">
    <property type="entry name" value="FAD/NAD-bd_sf"/>
</dbReference>
<dbReference type="InterPro" id="IPR002938">
    <property type="entry name" value="FAD-bd"/>
</dbReference>
<accession>A0ABY6I011</accession>
<dbReference type="PANTHER" id="PTHR42685">
    <property type="entry name" value="GERANYLGERANYL DIPHOSPHATE REDUCTASE"/>
    <property type="match status" value="1"/>
</dbReference>
<dbReference type="Pfam" id="PF01494">
    <property type="entry name" value="FAD_binding_3"/>
    <property type="match status" value="1"/>
</dbReference>
<organism evidence="2 3">
    <name type="scientific">Candidatus Lokiarchaeum ossiferum</name>
    <dbReference type="NCBI Taxonomy" id="2951803"/>
    <lineage>
        <taxon>Archaea</taxon>
        <taxon>Promethearchaeati</taxon>
        <taxon>Promethearchaeota</taxon>
        <taxon>Promethearchaeia</taxon>
        <taxon>Promethearchaeales</taxon>
        <taxon>Promethearchaeaceae</taxon>
        <taxon>Candidatus Lokiarchaeum</taxon>
    </lineage>
</organism>
<evidence type="ECO:0000313" key="3">
    <source>
        <dbReference type="Proteomes" id="UP001208689"/>
    </source>
</evidence>
<keyword evidence="3" id="KW-1185">Reference proteome</keyword>
<feature type="domain" description="FAD-binding" evidence="1">
    <location>
        <begin position="3"/>
        <end position="164"/>
    </location>
</feature>
<evidence type="ECO:0000259" key="1">
    <source>
        <dbReference type="Pfam" id="PF01494"/>
    </source>
</evidence>
<sequence length="396" mass="44997">MDAEVIVVGAGPSGITAAKNLASHGISVLILEKLSFPRKVICSDIIFYQAVKDFPYIEPMIESYNYSVEIRSNKQTNRVVIDSKTPFFATFSDRARFDSFLLENAQHPKLSIKFNVEVNNVKSYYNFIVVHTNQGCFRANMVIGADSINSIVARRLNIGLKPFPSQFGLSINQLFPLDKKTCIEHYGDRLKATLLLNYNQIPGITKIVPKLNSVLVEISTPISRYPHIRKDFEKLIQDLIEWRDLPNLEFDLHPTIGVFPIQLAEKRTYGPRCLLVGNAGGFCSSLFGMGIYHSMLSGLYASQAVQKMLNSPLYAFGVVPPYYRIWQKNLRSNLKLHQRIRNLILLNPAGSVNFVNWIKNNPSLHKRVLNVIQCDLSAKISPAKLSWLYYRSLRKR</sequence>
<proteinExistence type="predicted"/>
<dbReference type="InterPro" id="IPR050407">
    <property type="entry name" value="Geranylgeranyl_reductase"/>
</dbReference>
<dbReference type="PANTHER" id="PTHR42685:SF22">
    <property type="entry name" value="CONDITIONED MEDIUM FACTOR RECEPTOR 1"/>
    <property type="match status" value="1"/>
</dbReference>
<dbReference type="Proteomes" id="UP001208689">
    <property type="component" value="Chromosome"/>
</dbReference>
<protein>
    <recommendedName>
        <fullName evidence="1">FAD-binding domain-containing protein</fullName>
    </recommendedName>
</protein>
<dbReference type="Gene3D" id="3.50.50.60">
    <property type="entry name" value="FAD/NAD(P)-binding domain"/>
    <property type="match status" value="1"/>
</dbReference>
<reference evidence="2" key="1">
    <citation type="submission" date="2022-09" db="EMBL/GenBank/DDBJ databases">
        <title>Actin cytoskeleton and complex cell architecture in an #Asgard archaeon.</title>
        <authorList>
            <person name="Ponce Toledo R.I."/>
            <person name="Schleper C."/>
            <person name="Rodrigues Oliveira T."/>
            <person name="Wollweber F."/>
            <person name="Xu J."/>
            <person name="Rittmann S."/>
            <person name="Klingl A."/>
            <person name="Pilhofer M."/>
        </authorList>
    </citation>
    <scope>NUCLEOTIDE SEQUENCE</scope>
    <source>
        <strain evidence="2">B-35</strain>
    </source>
</reference>
<dbReference type="PRINTS" id="PR00420">
    <property type="entry name" value="RNGMNOXGNASE"/>
</dbReference>
<dbReference type="SUPFAM" id="SSF51905">
    <property type="entry name" value="FAD/NAD(P)-binding domain"/>
    <property type="match status" value="1"/>
</dbReference>
<name>A0ABY6I011_9ARCH</name>
<dbReference type="EMBL" id="CP104013">
    <property type="protein sequence ID" value="UYP48462.1"/>
    <property type="molecule type" value="Genomic_DNA"/>
</dbReference>